<evidence type="ECO:0000259" key="1">
    <source>
        <dbReference type="Pfam" id="PF00561"/>
    </source>
</evidence>
<dbReference type="InterPro" id="IPR000073">
    <property type="entry name" value="AB_hydrolase_1"/>
</dbReference>
<dbReference type="RefSeq" id="WP_130354032.1">
    <property type="nucleotide sequence ID" value="NZ_SGWY01000003.1"/>
</dbReference>
<proteinExistence type="predicted"/>
<dbReference type="InterPro" id="IPR050471">
    <property type="entry name" value="AB_hydrolase"/>
</dbReference>
<dbReference type="GO" id="GO:0003824">
    <property type="term" value="F:catalytic activity"/>
    <property type="evidence" value="ECO:0007669"/>
    <property type="project" value="UniProtKB-ARBA"/>
</dbReference>
<accession>A0A4Q7MAC1</accession>
<dbReference type="PANTHER" id="PTHR43433:SF5">
    <property type="entry name" value="AB HYDROLASE-1 DOMAIN-CONTAINING PROTEIN"/>
    <property type="match status" value="1"/>
</dbReference>
<reference evidence="2 3" key="1">
    <citation type="submission" date="2019-02" db="EMBL/GenBank/DDBJ databases">
        <title>Genomic Encyclopedia of Type Strains, Phase IV (KMG-IV): sequencing the most valuable type-strain genomes for metagenomic binning, comparative biology and taxonomic classification.</title>
        <authorList>
            <person name="Goeker M."/>
        </authorList>
    </citation>
    <scope>NUCLEOTIDE SEQUENCE [LARGE SCALE GENOMIC DNA]</scope>
    <source>
        <strain evidence="2 3">DSM 43045</strain>
    </source>
</reference>
<dbReference type="OrthoDB" id="27092at2"/>
<dbReference type="InterPro" id="IPR029058">
    <property type="entry name" value="AB_hydrolase_fold"/>
</dbReference>
<organism evidence="2 3">
    <name type="scientific">Agromyces ramosus</name>
    <dbReference type="NCBI Taxonomy" id="33879"/>
    <lineage>
        <taxon>Bacteria</taxon>
        <taxon>Bacillati</taxon>
        <taxon>Actinomycetota</taxon>
        <taxon>Actinomycetes</taxon>
        <taxon>Micrococcales</taxon>
        <taxon>Microbacteriaceae</taxon>
        <taxon>Agromyces</taxon>
    </lineage>
</organism>
<dbReference type="EMBL" id="SGWY01000003">
    <property type="protein sequence ID" value="RZS64854.1"/>
    <property type="molecule type" value="Genomic_DNA"/>
</dbReference>
<name>A0A4Q7MAC1_9MICO</name>
<comment type="caution">
    <text evidence="2">The sequence shown here is derived from an EMBL/GenBank/DDBJ whole genome shotgun (WGS) entry which is preliminary data.</text>
</comment>
<evidence type="ECO:0000313" key="3">
    <source>
        <dbReference type="Proteomes" id="UP000293289"/>
    </source>
</evidence>
<dbReference type="Gene3D" id="3.40.50.1820">
    <property type="entry name" value="alpha/beta hydrolase"/>
    <property type="match status" value="1"/>
</dbReference>
<dbReference type="Pfam" id="PF00561">
    <property type="entry name" value="Abhydrolase_1"/>
    <property type="match status" value="1"/>
</dbReference>
<sequence length="272" mass="29618">MPSLAVPGAELFYESDGRASAPALLLIPAGIATLRMWDAQVEALAADHLVVRYDPRGFGATRHDPGVPFSNHADALAVLDHLGVERATLVGASRGGRIALDAALAAPDRISGLVAIGAEPSGSPELPRSDEEARRFDELERLDPAVDARRLVRSETTLWATGPLRLEHELDPHFVRRAHELNEPNIAHAADDGTIVPLEPPAFERLGDIRCPVLVMVGEHDVGSTRWHAEHLLEVLPDARGYSFADAAHLPTVERRDEFLRTLLDWLGERGL</sequence>
<dbReference type="PANTHER" id="PTHR43433">
    <property type="entry name" value="HYDROLASE, ALPHA/BETA FOLD FAMILY PROTEIN"/>
    <property type="match status" value="1"/>
</dbReference>
<dbReference type="PRINTS" id="PR00111">
    <property type="entry name" value="ABHYDROLASE"/>
</dbReference>
<dbReference type="SUPFAM" id="SSF53474">
    <property type="entry name" value="alpha/beta-Hydrolases"/>
    <property type="match status" value="1"/>
</dbReference>
<evidence type="ECO:0000313" key="2">
    <source>
        <dbReference type="EMBL" id="RZS64854.1"/>
    </source>
</evidence>
<keyword evidence="3" id="KW-1185">Reference proteome</keyword>
<protein>
    <submittedName>
        <fullName evidence="2">Pimeloyl-ACP methyl ester carboxylesterase</fullName>
    </submittedName>
</protein>
<dbReference type="Proteomes" id="UP000293289">
    <property type="component" value="Unassembled WGS sequence"/>
</dbReference>
<gene>
    <name evidence="2" type="ORF">EV187_3242</name>
</gene>
<feature type="domain" description="AB hydrolase-1" evidence="1">
    <location>
        <begin position="22"/>
        <end position="251"/>
    </location>
</feature>
<dbReference type="AlphaFoldDB" id="A0A4Q7MAC1"/>